<sequence length="586" mass="61633">MLLARGGSAVPAAQHLLNGARPGDAIAFAGLDSAVAELLPFTPRAAADLATRALVLTPPSDPERSARTATTVRTLTAAGQWDAAETLVRSALAAPLPALDSAALGCALSSLLTLTGRAADAMIEAQAVLATLDITPDLRDDATIALLWAWVGLRGNKQVDQLAGAVLAEPGAKRGEVVIAALVALAMAAWDAGRPTEALDLVAQAVRKAAEGSYEVTHFNPRLFLAARLIDVGRADEAAAIVNSVESVEVSSASPWPEGIAEAMRARIALVTGRLDDAAALAQSASEATGTHGPDGLDALVLPILATVALRQGDLRAADDYAERLSGNGRFHGSAYREGAARLVTAQVCEARGGPRAALDMLAGVLGELEEHRSVLLADPGNAPWLVRVALAAEDRGQAANIASVISETSRANPTFTVIRASAHHAEGLLAGDIPRLGHAASQLPDPWLRSRATEDQGVLLAEAAKGDEAARAFDEALREYTRLGAGRDVARTRRRLRELGIRHRHWGTAKRPAAGWESLTDTELATARLVAQGLTNQRIANQLFISTHTVAFHLRRVFRKLDIRSRVELTRIALEQAEAGEEDAS</sequence>
<dbReference type="InterPro" id="IPR000792">
    <property type="entry name" value="Tscrpt_reg_LuxR_C"/>
</dbReference>
<organism evidence="5 6">
    <name type="scientific">Trebonia kvetii</name>
    <dbReference type="NCBI Taxonomy" id="2480626"/>
    <lineage>
        <taxon>Bacteria</taxon>
        <taxon>Bacillati</taxon>
        <taxon>Actinomycetota</taxon>
        <taxon>Actinomycetes</taxon>
        <taxon>Streptosporangiales</taxon>
        <taxon>Treboniaceae</taxon>
        <taxon>Trebonia</taxon>
    </lineage>
</organism>
<gene>
    <name evidence="5" type="ORF">EAS64_31615</name>
</gene>
<dbReference type="GO" id="GO:0003677">
    <property type="term" value="F:DNA binding"/>
    <property type="evidence" value="ECO:0007669"/>
    <property type="project" value="UniProtKB-KW"/>
</dbReference>
<evidence type="ECO:0000256" key="3">
    <source>
        <dbReference type="ARBA" id="ARBA00023163"/>
    </source>
</evidence>
<dbReference type="InterPro" id="IPR036388">
    <property type="entry name" value="WH-like_DNA-bd_sf"/>
</dbReference>
<dbReference type="InterPro" id="IPR016032">
    <property type="entry name" value="Sig_transdc_resp-reg_C-effctor"/>
</dbReference>
<name>A0A6P2BSA6_9ACTN</name>
<dbReference type="Gene3D" id="1.25.40.10">
    <property type="entry name" value="Tetratricopeptide repeat domain"/>
    <property type="match status" value="1"/>
</dbReference>
<dbReference type="PANTHER" id="PTHR44688">
    <property type="entry name" value="DNA-BINDING TRANSCRIPTIONAL ACTIVATOR DEVR_DOSR"/>
    <property type="match status" value="1"/>
</dbReference>
<dbReference type="OrthoDB" id="3178131at2"/>
<keyword evidence="1" id="KW-0805">Transcription regulation</keyword>
<dbReference type="SUPFAM" id="SSF48452">
    <property type="entry name" value="TPR-like"/>
    <property type="match status" value="1"/>
</dbReference>
<evidence type="ECO:0000313" key="6">
    <source>
        <dbReference type="Proteomes" id="UP000460272"/>
    </source>
</evidence>
<dbReference type="Gene3D" id="1.10.10.10">
    <property type="entry name" value="Winged helix-like DNA-binding domain superfamily/Winged helix DNA-binding domain"/>
    <property type="match status" value="1"/>
</dbReference>
<feature type="domain" description="HTH luxR-type" evidence="4">
    <location>
        <begin position="513"/>
        <end position="578"/>
    </location>
</feature>
<dbReference type="PROSITE" id="PS00622">
    <property type="entry name" value="HTH_LUXR_1"/>
    <property type="match status" value="1"/>
</dbReference>
<dbReference type="InterPro" id="IPR011990">
    <property type="entry name" value="TPR-like_helical_dom_sf"/>
</dbReference>
<comment type="caution">
    <text evidence="5">The sequence shown here is derived from an EMBL/GenBank/DDBJ whole genome shotgun (WGS) entry which is preliminary data.</text>
</comment>
<keyword evidence="2" id="KW-0238">DNA-binding</keyword>
<dbReference type="SMART" id="SM00421">
    <property type="entry name" value="HTH_LUXR"/>
    <property type="match status" value="1"/>
</dbReference>
<dbReference type="PRINTS" id="PR00038">
    <property type="entry name" value="HTHLUXR"/>
</dbReference>
<dbReference type="PROSITE" id="PS50043">
    <property type="entry name" value="HTH_LUXR_2"/>
    <property type="match status" value="1"/>
</dbReference>
<evidence type="ECO:0000256" key="2">
    <source>
        <dbReference type="ARBA" id="ARBA00023125"/>
    </source>
</evidence>
<dbReference type="RefSeq" id="WP_145858965.1">
    <property type="nucleotide sequence ID" value="NZ_RPFW01000006.1"/>
</dbReference>
<dbReference type="Proteomes" id="UP000460272">
    <property type="component" value="Unassembled WGS sequence"/>
</dbReference>
<dbReference type="SUPFAM" id="SSF46894">
    <property type="entry name" value="C-terminal effector domain of the bipartite response regulators"/>
    <property type="match status" value="1"/>
</dbReference>
<evidence type="ECO:0000259" key="4">
    <source>
        <dbReference type="PROSITE" id="PS50043"/>
    </source>
</evidence>
<dbReference type="EMBL" id="RPFW01000006">
    <property type="protein sequence ID" value="TVZ01979.1"/>
    <property type="molecule type" value="Genomic_DNA"/>
</dbReference>
<proteinExistence type="predicted"/>
<dbReference type="CDD" id="cd06170">
    <property type="entry name" value="LuxR_C_like"/>
    <property type="match status" value="1"/>
</dbReference>
<evidence type="ECO:0000313" key="5">
    <source>
        <dbReference type="EMBL" id="TVZ01979.1"/>
    </source>
</evidence>
<reference evidence="5 6" key="1">
    <citation type="submission" date="2018-11" db="EMBL/GenBank/DDBJ databases">
        <title>Trebonia kvetii gen.nov., sp.nov., a novel acidophilic actinobacterium, and proposal of the new actinobacterial family Treboniaceae fam. nov.</title>
        <authorList>
            <person name="Rapoport D."/>
            <person name="Sagova-Mareckova M."/>
            <person name="Sedlacek I."/>
            <person name="Provaznik J."/>
            <person name="Kralova S."/>
            <person name="Pavlinic D."/>
            <person name="Benes V."/>
            <person name="Kopecky J."/>
        </authorList>
    </citation>
    <scope>NUCLEOTIDE SEQUENCE [LARGE SCALE GENOMIC DNA]</scope>
    <source>
        <strain evidence="5 6">15Tr583</strain>
    </source>
</reference>
<keyword evidence="3" id="KW-0804">Transcription</keyword>
<keyword evidence="6" id="KW-1185">Reference proteome</keyword>
<accession>A0A6P2BSA6</accession>
<evidence type="ECO:0000256" key="1">
    <source>
        <dbReference type="ARBA" id="ARBA00023015"/>
    </source>
</evidence>
<protein>
    <submittedName>
        <fullName evidence="5">LuxR family transcriptional regulator</fullName>
    </submittedName>
</protein>
<dbReference type="AlphaFoldDB" id="A0A6P2BSA6"/>
<dbReference type="PANTHER" id="PTHR44688:SF16">
    <property type="entry name" value="DNA-BINDING TRANSCRIPTIONAL ACTIVATOR DEVR_DOSR"/>
    <property type="match status" value="1"/>
</dbReference>
<dbReference type="GO" id="GO:0006355">
    <property type="term" value="P:regulation of DNA-templated transcription"/>
    <property type="evidence" value="ECO:0007669"/>
    <property type="project" value="InterPro"/>
</dbReference>
<dbReference type="Pfam" id="PF00196">
    <property type="entry name" value="GerE"/>
    <property type="match status" value="1"/>
</dbReference>